<evidence type="ECO:0000256" key="1">
    <source>
        <dbReference type="SAM" id="MobiDB-lite"/>
    </source>
</evidence>
<evidence type="ECO:0000313" key="3">
    <source>
        <dbReference type="EMBL" id="KAK9770035.1"/>
    </source>
</evidence>
<keyword evidence="2" id="KW-0812">Transmembrane</keyword>
<protein>
    <submittedName>
        <fullName evidence="3">Uncharacterized protein</fullName>
    </submittedName>
</protein>
<keyword evidence="4" id="KW-1185">Reference proteome</keyword>
<feature type="region of interest" description="Disordered" evidence="1">
    <location>
        <begin position="23"/>
        <end position="45"/>
    </location>
</feature>
<reference evidence="3 4" key="1">
    <citation type="submission" date="2024-02" db="EMBL/GenBank/DDBJ databases">
        <title>First draft genome assembly of two strains of Seiridium cardinale.</title>
        <authorList>
            <person name="Emiliani G."/>
            <person name="Scali E."/>
        </authorList>
    </citation>
    <scope>NUCLEOTIDE SEQUENCE [LARGE SCALE GENOMIC DNA]</scope>
    <source>
        <strain evidence="3 4">BM-138-000479</strain>
    </source>
</reference>
<feature type="transmembrane region" description="Helical" evidence="2">
    <location>
        <begin position="473"/>
        <end position="493"/>
    </location>
</feature>
<sequence>MQSRTFIPASAVDPGLQSVVHVHDPHTSASGLPVGPGTSPAHTSSTLYPHIASSLDKCEAWNEEYFCLSHRAPPSVPSSVWSPCFLSSSPAVVPSTPDRLIPLIDRPSYERRSPSPTNQADFPSSIWNPTDSPLSFSYRPKLPAAMVSAFAPASDVPSIWSPSTGSDFTSVSRRVFIARRRQSPSHSFVQRPSGVSTLQSFRKRPPQAKPFVIPVELPKCKCKDKERQMPGKYCHPHAHPSGRPNRPPHGLADWVHNFAPYLEGPICVHPPSPAPIKPSTPVVSLPFSIPPTPVRPRTGFPLFTPIATPTSASRGVVRRYVSPVSASVSASASVSVSASVSAVADVSQTPISQTPEFYDVAVICSPVQSPTEDDTHTHSPCDHTPPLVIRLPPANGRRRQVRYPSVFTPTPASRKVVVSVISSPSPSPSPVSSPSPAAPAASTVVSEPAVIAPSVDVVIVAKLSAPSPRFPRLAAFAVAGVAVVAGALAWTFLS</sequence>
<comment type="caution">
    <text evidence="3">The sequence shown here is derived from an EMBL/GenBank/DDBJ whole genome shotgun (WGS) entry which is preliminary data.</text>
</comment>
<name>A0ABR2X8G8_9PEZI</name>
<dbReference type="EMBL" id="JARVKM010000103">
    <property type="protein sequence ID" value="KAK9770035.1"/>
    <property type="molecule type" value="Genomic_DNA"/>
</dbReference>
<gene>
    <name evidence="3" type="ORF">SCAR479_13294</name>
</gene>
<organism evidence="3 4">
    <name type="scientific">Seiridium cardinale</name>
    <dbReference type="NCBI Taxonomy" id="138064"/>
    <lineage>
        <taxon>Eukaryota</taxon>
        <taxon>Fungi</taxon>
        <taxon>Dikarya</taxon>
        <taxon>Ascomycota</taxon>
        <taxon>Pezizomycotina</taxon>
        <taxon>Sordariomycetes</taxon>
        <taxon>Xylariomycetidae</taxon>
        <taxon>Amphisphaeriales</taxon>
        <taxon>Sporocadaceae</taxon>
        <taxon>Seiridium</taxon>
    </lineage>
</organism>
<keyword evidence="2" id="KW-1133">Transmembrane helix</keyword>
<evidence type="ECO:0000313" key="4">
    <source>
        <dbReference type="Proteomes" id="UP001465668"/>
    </source>
</evidence>
<proteinExistence type="predicted"/>
<feature type="compositionally biased region" description="Polar residues" evidence="1">
    <location>
        <begin position="114"/>
        <end position="126"/>
    </location>
</feature>
<accession>A0ABR2X8G8</accession>
<dbReference type="Proteomes" id="UP001465668">
    <property type="component" value="Unassembled WGS sequence"/>
</dbReference>
<keyword evidence="2" id="KW-0472">Membrane</keyword>
<evidence type="ECO:0000256" key="2">
    <source>
        <dbReference type="SAM" id="Phobius"/>
    </source>
</evidence>
<feature type="region of interest" description="Disordered" evidence="1">
    <location>
        <begin position="107"/>
        <end position="126"/>
    </location>
</feature>